<reference evidence="6 7" key="1">
    <citation type="submission" date="2016-03" db="EMBL/GenBank/DDBJ databases">
        <title>Choanephora cucurbitarum.</title>
        <authorList>
            <person name="Min B."/>
            <person name="Park H."/>
            <person name="Park J.-H."/>
            <person name="Shin H.-D."/>
            <person name="Choi I.-G."/>
        </authorList>
    </citation>
    <scope>NUCLEOTIDE SEQUENCE [LARGE SCALE GENOMIC DNA]</scope>
    <source>
        <strain evidence="6 7">KUS-F28377</strain>
    </source>
</reference>
<evidence type="ECO:0000313" key="7">
    <source>
        <dbReference type="Proteomes" id="UP000093000"/>
    </source>
</evidence>
<dbReference type="Pfam" id="PF07992">
    <property type="entry name" value="Pyr_redox_2"/>
    <property type="match status" value="1"/>
</dbReference>
<dbReference type="STRING" id="101091.A0A1C7NUX8"/>
<accession>A0A1C7NUX8</accession>
<comment type="caution">
    <text evidence="6">The sequence shown here is derived from an EMBL/GenBank/DDBJ whole genome shotgun (WGS) entry which is preliminary data.</text>
</comment>
<evidence type="ECO:0000256" key="1">
    <source>
        <dbReference type="ARBA" id="ARBA00006442"/>
    </source>
</evidence>
<dbReference type="PRINTS" id="PR00368">
    <property type="entry name" value="FADPNR"/>
</dbReference>
<dbReference type="GO" id="GO:0005737">
    <property type="term" value="C:cytoplasm"/>
    <property type="evidence" value="ECO:0007669"/>
    <property type="project" value="TreeGrafter"/>
</dbReference>
<dbReference type="InParanoid" id="A0A1C7NUX8"/>
<gene>
    <name evidence="6" type="primary">AIFM2_0</name>
    <name evidence="6" type="ORF">A0J61_00629</name>
</gene>
<proteinExistence type="inferred from homology"/>
<organism evidence="6 7">
    <name type="scientific">Choanephora cucurbitarum</name>
    <dbReference type="NCBI Taxonomy" id="101091"/>
    <lineage>
        <taxon>Eukaryota</taxon>
        <taxon>Fungi</taxon>
        <taxon>Fungi incertae sedis</taxon>
        <taxon>Mucoromycota</taxon>
        <taxon>Mucoromycotina</taxon>
        <taxon>Mucoromycetes</taxon>
        <taxon>Mucorales</taxon>
        <taxon>Mucorineae</taxon>
        <taxon>Choanephoraceae</taxon>
        <taxon>Choanephoroideae</taxon>
        <taxon>Choanephora</taxon>
    </lineage>
</organism>
<evidence type="ECO:0000256" key="2">
    <source>
        <dbReference type="ARBA" id="ARBA00022630"/>
    </source>
</evidence>
<dbReference type="InterPro" id="IPR036188">
    <property type="entry name" value="FAD/NAD-bd_sf"/>
</dbReference>
<dbReference type="SUPFAM" id="SSF51905">
    <property type="entry name" value="FAD/NAD(P)-binding domain"/>
    <property type="match status" value="2"/>
</dbReference>
<dbReference type="AlphaFoldDB" id="A0A1C7NUX8"/>
<evidence type="ECO:0000259" key="5">
    <source>
        <dbReference type="Pfam" id="PF07992"/>
    </source>
</evidence>
<evidence type="ECO:0000256" key="4">
    <source>
        <dbReference type="ARBA" id="ARBA00023002"/>
    </source>
</evidence>
<evidence type="ECO:0000256" key="3">
    <source>
        <dbReference type="ARBA" id="ARBA00022827"/>
    </source>
</evidence>
<dbReference type="PRINTS" id="PR00469">
    <property type="entry name" value="PNDRDTASEII"/>
</dbReference>
<dbReference type="PANTHER" id="PTHR43735:SF3">
    <property type="entry name" value="FERROPTOSIS SUPPRESSOR PROTEIN 1"/>
    <property type="match status" value="1"/>
</dbReference>
<keyword evidence="4" id="KW-0560">Oxidoreductase</keyword>
<dbReference type="OrthoDB" id="202203at2759"/>
<dbReference type="PANTHER" id="PTHR43735">
    <property type="entry name" value="APOPTOSIS-INDUCING FACTOR 1"/>
    <property type="match status" value="1"/>
</dbReference>
<dbReference type="GO" id="GO:0050660">
    <property type="term" value="F:flavin adenine dinucleotide binding"/>
    <property type="evidence" value="ECO:0007669"/>
    <property type="project" value="TreeGrafter"/>
</dbReference>
<name>A0A1C7NUX8_9FUNG</name>
<feature type="domain" description="FAD/NAD(P)-binding" evidence="5">
    <location>
        <begin position="9"/>
        <end position="307"/>
    </location>
</feature>
<dbReference type="InterPro" id="IPR023753">
    <property type="entry name" value="FAD/NAD-binding_dom"/>
</dbReference>
<protein>
    <submittedName>
        <fullName evidence="6">Apoptosis-inducing factor 2</fullName>
    </submittedName>
</protein>
<dbReference type="Gene3D" id="3.50.50.100">
    <property type="match status" value="1"/>
</dbReference>
<keyword evidence="2" id="KW-0285">Flavoprotein</keyword>
<sequence>MSKSTKNIKLVVLGGGAAGLLIAMELSNTEYLSITLVDSKSFFEYTPGLCSVLYEATDRQFEKHFNEITFDYEPFLKSYQVDFVLGKVESIGDKKVQMSDKSSIDYDYLVICTGSSYADPWKVGSSDNESSTMDAHTRLESLRQHRTKFHAAQDILCIGGGPVGAELVTEVAYRMPDKRIVLVDSNDTVLSKAPNGIGKQAQIIINATPSIRSIMNEHASEKKEEPMSPKRIFETDKSHTRIETDLVYNCIGVTPNSDFLPKAWLDEKKQVIVDETLQVTGTHNVFAVGDVCSINEPKMFYTAHMQAVHFVKNLRRLLSNMTIQDLLPYQGAHVNMVISMGPHYAVGSISGVPFYGWPFNVKKGSRVAAVAKYFIERITMNDFGLKIPVNNLLYYTQTKNHGGLLPRQLAPS</sequence>
<comment type="similarity">
    <text evidence="1">Belongs to the FAD-dependent oxidoreductase family.</text>
</comment>
<keyword evidence="7" id="KW-1185">Reference proteome</keyword>
<dbReference type="EMBL" id="LUGH01000015">
    <property type="protein sequence ID" value="OBZ91294.1"/>
    <property type="molecule type" value="Genomic_DNA"/>
</dbReference>
<dbReference type="Proteomes" id="UP000093000">
    <property type="component" value="Unassembled WGS sequence"/>
</dbReference>
<dbReference type="GO" id="GO:0004174">
    <property type="term" value="F:electron-transferring-flavoprotein dehydrogenase activity"/>
    <property type="evidence" value="ECO:0007669"/>
    <property type="project" value="TreeGrafter"/>
</dbReference>
<evidence type="ECO:0000313" key="6">
    <source>
        <dbReference type="EMBL" id="OBZ91294.1"/>
    </source>
</evidence>
<keyword evidence="3" id="KW-0274">FAD</keyword>